<name>A0A4R6V0K8_9ACTN</name>
<dbReference type="AlphaFoldDB" id="A0A4R6V0K8"/>
<protein>
    <submittedName>
        <fullName evidence="3">Uncharacterized protein</fullName>
    </submittedName>
</protein>
<dbReference type="RefSeq" id="WP_133740946.1">
    <property type="nucleotide sequence ID" value="NZ_SNYN01000004.1"/>
</dbReference>
<keyword evidence="2" id="KW-0732">Signal</keyword>
<evidence type="ECO:0000256" key="1">
    <source>
        <dbReference type="SAM" id="MobiDB-lite"/>
    </source>
</evidence>
<evidence type="ECO:0000313" key="4">
    <source>
        <dbReference type="Proteomes" id="UP000295281"/>
    </source>
</evidence>
<dbReference type="EMBL" id="SNYN01000004">
    <property type="protein sequence ID" value="TDQ53440.1"/>
    <property type="molecule type" value="Genomic_DNA"/>
</dbReference>
<sequence>MTFKSILLSGAAAALLGGLLGVGFTGSALADEAPAPVPAEADPTAGPDGTGADPTAGPDGTPLTVGPDGAPLDLPTPAPAAPIESDPSYTG</sequence>
<reference evidence="3 4" key="1">
    <citation type="submission" date="2019-03" db="EMBL/GenBank/DDBJ databases">
        <title>Genomic Encyclopedia of Type Strains, Phase IV (KMG-IV): sequencing the most valuable type-strain genomes for metagenomic binning, comparative biology and taxonomic classification.</title>
        <authorList>
            <person name="Goeker M."/>
        </authorList>
    </citation>
    <scope>NUCLEOTIDE SEQUENCE [LARGE SCALE GENOMIC DNA]</scope>
    <source>
        <strain evidence="3 4">DSM 46770</strain>
    </source>
</reference>
<feature type="region of interest" description="Disordered" evidence="1">
    <location>
        <begin position="29"/>
        <end position="91"/>
    </location>
</feature>
<organism evidence="3 4">
    <name type="scientific">Actinorugispora endophytica</name>
    <dbReference type="NCBI Taxonomy" id="1605990"/>
    <lineage>
        <taxon>Bacteria</taxon>
        <taxon>Bacillati</taxon>
        <taxon>Actinomycetota</taxon>
        <taxon>Actinomycetes</taxon>
        <taxon>Streptosporangiales</taxon>
        <taxon>Nocardiopsidaceae</taxon>
        <taxon>Actinorugispora</taxon>
    </lineage>
</organism>
<feature type="signal peptide" evidence="2">
    <location>
        <begin position="1"/>
        <end position="30"/>
    </location>
</feature>
<accession>A0A4R6V0K8</accession>
<comment type="caution">
    <text evidence="3">The sequence shown here is derived from an EMBL/GenBank/DDBJ whole genome shotgun (WGS) entry which is preliminary data.</text>
</comment>
<dbReference type="Proteomes" id="UP000295281">
    <property type="component" value="Unassembled WGS sequence"/>
</dbReference>
<feature type="chain" id="PRO_5020336140" evidence="2">
    <location>
        <begin position="31"/>
        <end position="91"/>
    </location>
</feature>
<feature type="compositionally biased region" description="Low complexity" evidence="1">
    <location>
        <begin position="29"/>
        <end position="45"/>
    </location>
</feature>
<evidence type="ECO:0000256" key="2">
    <source>
        <dbReference type="SAM" id="SignalP"/>
    </source>
</evidence>
<keyword evidence="4" id="KW-1185">Reference proteome</keyword>
<proteinExistence type="predicted"/>
<gene>
    <name evidence="3" type="ORF">EV190_104230</name>
</gene>
<evidence type="ECO:0000313" key="3">
    <source>
        <dbReference type="EMBL" id="TDQ53440.1"/>
    </source>
</evidence>